<evidence type="ECO:0000256" key="1">
    <source>
        <dbReference type="ARBA" id="ARBA00004196"/>
    </source>
</evidence>
<dbReference type="PRINTS" id="PR00690">
    <property type="entry name" value="ADHESNFAMILY"/>
</dbReference>
<reference evidence="7" key="1">
    <citation type="submission" date="2021-02" db="EMBL/GenBank/DDBJ databases">
        <title>Natronogracilivirga saccharolytica gen. nov. sp. nov. a new anaerobic, haloalkiliphilic carbohydrate-fermenting bacterium from soda lake and proposing of Cyclonatronumiaceae fam. nov. in the phylum Balneolaeota.</title>
        <authorList>
            <person name="Zhilina T.N."/>
            <person name="Sorokin D.Y."/>
            <person name="Zavarzina D.G."/>
            <person name="Toshchakov S.V."/>
            <person name="Kublanov I.V."/>
        </authorList>
    </citation>
    <scope>NUCLEOTIDE SEQUENCE</scope>
    <source>
        <strain evidence="7">Z-1702</strain>
    </source>
</reference>
<name>A0A8J7SB36_9BACT</name>
<dbReference type="InterPro" id="IPR050492">
    <property type="entry name" value="Bact_metal-bind_prot9"/>
</dbReference>
<dbReference type="RefSeq" id="WP_210512591.1">
    <property type="nucleotide sequence ID" value="NZ_JAFIDN010000008.1"/>
</dbReference>
<dbReference type="EMBL" id="JAFIDN010000008">
    <property type="protein sequence ID" value="MBP3193196.1"/>
    <property type="molecule type" value="Genomic_DNA"/>
</dbReference>
<dbReference type="InterPro" id="IPR006128">
    <property type="entry name" value="Lipoprotein_PsaA-like"/>
</dbReference>
<dbReference type="GO" id="GO:0007155">
    <property type="term" value="P:cell adhesion"/>
    <property type="evidence" value="ECO:0007669"/>
    <property type="project" value="InterPro"/>
</dbReference>
<evidence type="ECO:0000256" key="4">
    <source>
        <dbReference type="ARBA" id="ARBA00022723"/>
    </source>
</evidence>
<evidence type="ECO:0000256" key="2">
    <source>
        <dbReference type="ARBA" id="ARBA00011028"/>
    </source>
</evidence>
<comment type="caution">
    <text evidence="7">The sequence shown here is derived from an EMBL/GenBank/DDBJ whole genome shotgun (WGS) entry which is preliminary data.</text>
</comment>
<evidence type="ECO:0000256" key="6">
    <source>
        <dbReference type="RuleBase" id="RU003512"/>
    </source>
</evidence>
<organism evidence="7 8">
    <name type="scientific">Natronogracilivirga saccharolytica</name>
    <dbReference type="NCBI Taxonomy" id="2812953"/>
    <lineage>
        <taxon>Bacteria</taxon>
        <taxon>Pseudomonadati</taxon>
        <taxon>Balneolota</taxon>
        <taxon>Balneolia</taxon>
        <taxon>Balneolales</taxon>
        <taxon>Cyclonatronaceae</taxon>
        <taxon>Natronogracilivirga</taxon>
    </lineage>
</organism>
<dbReference type="AlphaFoldDB" id="A0A8J7SB36"/>
<protein>
    <submittedName>
        <fullName evidence="7">Zinc ABC transporter substrate-binding protein</fullName>
    </submittedName>
</protein>
<evidence type="ECO:0000256" key="5">
    <source>
        <dbReference type="ARBA" id="ARBA00022729"/>
    </source>
</evidence>
<comment type="subcellular location">
    <subcellularLocation>
        <location evidence="1">Cell envelope</location>
    </subcellularLocation>
</comment>
<keyword evidence="8" id="KW-1185">Reference proteome</keyword>
<dbReference type="InterPro" id="IPR006129">
    <property type="entry name" value="AdhesinB"/>
</dbReference>
<evidence type="ECO:0000313" key="8">
    <source>
        <dbReference type="Proteomes" id="UP000673975"/>
    </source>
</evidence>
<accession>A0A8J7SB36</accession>
<comment type="similarity">
    <text evidence="2 6">Belongs to the bacterial solute-binding protein 9 family.</text>
</comment>
<dbReference type="PANTHER" id="PTHR42953:SF1">
    <property type="entry name" value="METAL-BINDING PROTEIN HI_0362-RELATED"/>
    <property type="match status" value="1"/>
</dbReference>
<dbReference type="GO" id="GO:0030313">
    <property type="term" value="C:cell envelope"/>
    <property type="evidence" value="ECO:0007669"/>
    <property type="project" value="UniProtKB-SubCell"/>
</dbReference>
<dbReference type="Gene3D" id="3.40.50.1980">
    <property type="entry name" value="Nitrogenase molybdenum iron protein domain"/>
    <property type="match status" value="2"/>
</dbReference>
<dbReference type="PANTHER" id="PTHR42953">
    <property type="entry name" value="HIGH-AFFINITY ZINC UPTAKE SYSTEM PROTEIN ZNUA-RELATED"/>
    <property type="match status" value="1"/>
</dbReference>
<evidence type="ECO:0000256" key="3">
    <source>
        <dbReference type="ARBA" id="ARBA00022448"/>
    </source>
</evidence>
<dbReference type="InterPro" id="IPR006127">
    <property type="entry name" value="ZnuA-like"/>
</dbReference>
<dbReference type="GO" id="GO:0030001">
    <property type="term" value="P:metal ion transport"/>
    <property type="evidence" value="ECO:0007669"/>
    <property type="project" value="InterPro"/>
</dbReference>
<evidence type="ECO:0000313" key="7">
    <source>
        <dbReference type="EMBL" id="MBP3193196.1"/>
    </source>
</evidence>
<keyword evidence="5" id="KW-0732">Signal</keyword>
<keyword evidence="3 6" id="KW-0813">Transport</keyword>
<gene>
    <name evidence="7" type="ORF">NATSA_11015</name>
</gene>
<sequence length="308" mass="34207">MVLLLFFAGLFLFSGCNREEGESSADDRPFVVTTTNLIMDAVENVGGDQIRTASIMGPGVDPHVYRATPRDFRNMENADLVLYNGLYLEGRLSEILDQKGDKSRPVAESIPSGKRISATEFGGAYDPHIWFDASLWQLVIDDVADALSELDPENSDTFARRAEQYKQELDELHMYALQRIQSIPEQRRILITAHDAFQYFSKAYGIEVRGLQGLSTATEFGIQDVSRMVSLIIEREIPAIFVESSVSTRSIESVIAGVRERGYQVRMGGSLYSDSMGARGTPEGTYSGMFRHNVETIVQALTGDLEPA</sequence>
<proteinExistence type="inferred from homology"/>
<dbReference type="Pfam" id="PF01297">
    <property type="entry name" value="ZnuA"/>
    <property type="match status" value="1"/>
</dbReference>
<dbReference type="GO" id="GO:0046872">
    <property type="term" value="F:metal ion binding"/>
    <property type="evidence" value="ECO:0007669"/>
    <property type="project" value="UniProtKB-KW"/>
</dbReference>
<keyword evidence="4" id="KW-0479">Metal-binding</keyword>
<dbReference type="PRINTS" id="PR00691">
    <property type="entry name" value="ADHESINB"/>
</dbReference>
<dbReference type="Proteomes" id="UP000673975">
    <property type="component" value="Unassembled WGS sequence"/>
</dbReference>
<dbReference type="SUPFAM" id="SSF53807">
    <property type="entry name" value="Helical backbone' metal receptor"/>
    <property type="match status" value="1"/>
</dbReference>